<dbReference type="OrthoDB" id="10366937at2759"/>
<accession>E4WUQ4</accession>
<dbReference type="InParanoid" id="E4WUQ4"/>
<dbReference type="Proteomes" id="UP000001307">
    <property type="component" value="Unassembled WGS sequence"/>
</dbReference>
<gene>
    <name evidence="1" type="ORF">GSOID_T00009357001</name>
</gene>
<sequence>MLRNSAVISQIRLAAANQRKSREVQLLRKREKIFQKPPKGPVNNRLIQELPEYNDRVSIVGHNRRAGRPKFYTPAKIEKLTENDDLRTREIETLFENEWRDKDPYNYPLFDVRKTPKMLREENYQEPEIIHYSQVLIQMNSFCFTTLHKFREIIIAQLEKMDYDVLDIYPSPPDEYVINYKDDDPVKMEKYKRNIVVGNVNAQEIGPLTRQMADFTPEGVSLTIAAMENSDNLKFKDNEEVAYLKKLVRMMKETK</sequence>
<proteinExistence type="predicted"/>
<keyword evidence="2" id="KW-1185">Reference proteome</keyword>
<protein>
    <submittedName>
        <fullName evidence="1">Uncharacterized protein</fullName>
    </submittedName>
</protein>
<reference evidence="1" key="1">
    <citation type="journal article" date="2010" name="Science">
        <title>Plasticity of animal genome architecture unmasked by rapid evolution of a pelagic tunicate.</title>
        <authorList>
            <person name="Denoeud F."/>
            <person name="Henriet S."/>
            <person name="Mungpakdee S."/>
            <person name="Aury J.M."/>
            <person name="Da Silva C."/>
            <person name="Brinkmann H."/>
            <person name="Mikhaleva J."/>
            <person name="Olsen L.C."/>
            <person name="Jubin C."/>
            <person name="Canestro C."/>
            <person name="Bouquet J.M."/>
            <person name="Danks G."/>
            <person name="Poulain J."/>
            <person name="Campsteijn C."/>
            <person name="Adamski M."/>
            <person name="Cross I."/>
            <person name="Yadetie F."/>
            <person name="Muffato M."/>
            <person name="Louis A."/>
            <person name="Butcher S."/>
            <person name="Tsagkogeorga G."/>
            <person name="Konrad A."/>
            <person name="Singh S."/>
            <person name="Jensen M.F."/>
            <person name="Cong E.H."/>
            <person name="Eikeseth-Otteraa H."/>
            <person name="Noel B."/>
            <person name="Anthouard V."/>
            <person name="Porcel B.M."/>
            <person name="Kachouri-Lafond R."/>
            <person name="Nishino A."/>
            <person name="Ugolini M."/>
            <person name="Chourrout P."/>
            <person name="Nishida H."/>
            <person name="Aasland R."/>
            <person name="Huzurbazar S."/>
            <person name="Westhof E."/>
            <person name="Delsuc F."/>
            <person name="Lehrach H."/>
            <person name="Reinhardt R."/>
            <person name="Weissenbach J."/>
            <person name="Roy S.W."/>
            <person name="Artiguenave F."/>
            <person name="Postlethwait J.H."/>
            <person name="Manak J.R."/>
            <person name="Thompson E.M."/>
            <person name="Jaillon O."/>
            <person name="Du Pasquier L."/>
            <person name="Boudinot P."/>
            <person name="Liberles D.A."/>
            <person name="Volff J.N."/>
            <person name="Philippe H."/>
            <person name="Lenhard B."/>
            <person name="Roest Crollius H."/>
            <person name="Wincker P."/>
            <person name="Chourrout D."/>
        </authorList>
    </citation>
    <scope>NUCLEOTIDE SEQUENCE [LARGE SCALE GENOMIC DNA]</scope>
</reference>
<evidence type="ECO:0000313" key="1">
    <source>
        <dbReference type="EMBL" id="CBY21585.1"/>
    </source>
</evidence>
<evidence type="ECO:0000313" key="2">
    <source>
        <dbReference type="Proteomes" id="UP000001307"/>
    </source>
</evidence>
<name>E4WUQ4_OIKDI</name>
<dbReference type="AlphaFoldDB" id="E4WUQ4"/>
<dbReference type="EMBL" id="FN653017">
    <property type="protein sequence ID" value="CBY21585.1"/>
    <property type="molecule type" value="Genomic_DNA"/>
</dbReference>
<organism evidence="1">
    <name type="scientific">Oikopleura dioica</name>
    <name type="common">Tunicate</name>
    <dbReference type="NCBI Taxonomy" id="34765"/>
    <lineage>
        <taxon>Eukaryota</taxon>
        <taxon>Metazoa</taxon>
        <taxon>Chordata</taxon>
        <taxon>Tunicata</taxon>
        <taxon>Appendicularia</taxon>
        <taxon>Copelata</taxon>
        <taxon>Oikopleuridae</taxon>
        <taxon>Oikopleura</taxon>
    </lineage>
</organism>